<name>A0A8J7LT17_9RHOB</name>
<comment type="subcellular location">
    <subcellularLocation>
        <location evidence="1">Cell envelope</location>
    </subcellularLocation>
</comment>
<feature type="chain" id="PRO_5035293744" evidence="4">
    <location>
        <begin position="26"/>
        <end position="379"/>
    </location>
</feature>
<dbReference type="GO" id="GO:0005886">
    <property type="term" value="C:plasma membrane"/>
    <property type="evidence" value="ECO:0007669"/>
    <property type="project" value="TreeGrafter"/>
</dbReference>
<feature type="domain" description="Multidrug resistance protein MdtA-like alpha-helical hairpin" evidence="5">
    <location>
        <begin position="101"/>
        <end position="168"/>
    </location>
</feature>
<dbReference type="InterPro" id="IPR058624">
    <property type="entry name" value="MdtA-like_HH"/>
</dbReference>
<reference evidence="9" key="1">
    <citation type="submission" date="2020-12" db="EMBL/GenBank/DDBJ databases">
        <title>Sedimentitalea sp. nov., isolated from sand in Incheon.</title>
        <authorList>
            <person name="Kim W."/>
        </authorList>
    </citation>
    <scope>NUCLEOTIDE SEQUENCE</scope>
    <source>
        <strain evidence="9">CAU 1593</strain>
    </source>
</reference>
<proteinExistence type="inferred from homology"/>
<dbReference type="AlphaFoldDB" id="A0A8J7LT17"/>
<dbReference type="InterPro" id="IPR058625">
    <property type="entry name" value="MdtA-like_BSH"/>
</dbReference>
<dbReference type="RefSeq" id="WP_199026324.1">
    <property type="nucleotide sequence ID" value="NZ_JAELVR010000013.1"/>
</dbReference>
<feature type="coiled-coil region" evidence="3">
    <location>
        <begin position="94"/>
        <end position="128"/>
    </location>
</feature>
<keyword evidence="4" id="KW-0732">Signal</keyword>
<keyword evidence="10" id="KW-1185">Reference proteome</keyword>
<keyword evidence="3" id="KW-0175">Coiled coil</keyword>
<evidence type="ECO:0000313" key="10">
    <source>
        <dbReference type="Proteomes" id="UP000619079"/>
    </source>
</evidence>
<dbReference type="EMBL" id="JAELVR010000013">
    <property type="protein sequence ID" value="MBJ6373453.1"/>
    <property type="molecule type" value="Genomic_DNA"/>
</dbReference>
<dbReference type="PANTHER" id="PTHR30158">
    <property type="entry name" value="ACRA/E-RELATED COMPONENT OF DRUG EFFLUX TRANSPORTER"/>
    <property type="match status" value="1"/>
</dbReference>
<dbReference type="GO" id="GO:0022857">
    <property type="term" value="F:transmembrane transporter activity"/>
    <property type="evidence" value="ECO:0007669"/>
    <property type="project" value="InterPro"/>
</dbReference>
<comment type="caution">
    <text evidence="9">The sequence shown here is derived from an EMBL/GenBank/DDBJ whole genome shotgun (WGS) entry which is preliminary data.</text>
</comment>
<sequence length="379" mass="41196">MNSFKMVVLWSGILALFAFPLTATAQNAGAENRPVALVSTVQVQEIRPSFEHPARIDAISSHSVRPIVKARIDAIHITPGDIVEKGDLLVEMDQSDYLIALAEAEANLKQAQAEALQIDLDLDRAQKLAQSNTVSQREVEYAEAKSEVAHAKVAIAKARIDQARKDLEDTKVYAPFGGRISAPAYSVGDLYTPGDPTRPAPIAEIVSLDPIYAVGLVDQSNYFTFLSRRLKLEEQGVPIPPLTVHIILPGGVEYPLPGTFENWDNTAVPGTGTIAARVLFPNPDGILLPGENVILRGQVIEAIEAPLIPQRAVSFDQIGHYVWVVQEDDTVARRDIDLGIRNGADWVVLDGLTPGDRVVVEGLQKMRPGIKVQAAPYES</sequence>
<organism evidence="9 10">
    <name type="scientific">Sedimentitalea arenosa</name>
    <dbReference type="NCBI Taxonomy" id="2798803"/>
    <lineage>
        <taxon>Bacteria</taxon>
        <taxon>Pseudomonadati</taxon>
        <taxon>Pseudomonadota</taxon>
        <taxon>Alphaproteobacteria</taxon>
        <taxon>Rhodobacterales</taxon>
        <taxon>Paracoccaceae</taxon>
        <taxon>Sedimentitalea</taxon>
    </lineage>
</organism>
<evidence type="ECO:0000256" key="3">
    <source>
        <dbReference type="SAM" id="Coils"/>
    </source>
</evidence>
<feature type="domain" description="Multidrug resistance protein MdtA-like beta-barrel" evidence="7">
    <location>
        <begin position="241"/>
        <end position="295"/>
    </location>
</feature>
<feature type="signal peptide" evidence="4">
    <location>
        <begin position="1"/>
        <end position="25"/>
    </location>
</feature>
<dbReference type="Gene3D" id="1.10.287.470">
    <property type="entry name" value="Helix hairpin bin"/>
    <property type="match status" value="1"/>
</dbReference>
<evidence type="ECO:0000256" key="1">
    <source>
        <dbReference type="ARBA" id="ARBA00004196"/>
    </source>
</evidence>
<evidence type="ECO:0000259" key="5">
    <source>
        <dbReference type="Pfam" id="PF25876"/>
    </source>
</evidence>
<accession>A0A8J7LT17</accession>
<evidence type="ECO:0000256" key="4">
    <source>
        <dbReference type="SAM" id="SignalP"/>
    </source>
</evidence>
<dbReference type="Gene3D" id="2.40.420.20">
    <property type="match status" value="1"/>
</dbReference>
<dbReference type="Gene3D" id="2.40.30.170">
    <property type="match status" value="1"/>
</dbReference>
<comment type="similarity">
    <text evidence="2">Belongs to the membrane fusion protein (MFP) (TC 8.A.1) family.</text>
</comment>
<dbReference type="SUPFAM" id="SSF111369">
    <property type="entry name" value="HlyD-like secretion proteins"/>
    <property type="match status" value="1"/>
</dbReference>
<dbReference type="Pfam" id="PF25967">
    <property type="entry name" value="RND-MFP_C"/>
    <property type="match status" value="1"/>
</dbReference>
<evidence type="ECO:0000256" key="2">
    <source>
        <dbReference type="ARBA" id="ARBA00009477"/>
    </source>
</evidence>
<dbReference type="GO" id="GO:0046677">
    <property type="term" value="P:response to antibiotic"/>
    <property type="evidence" value="ECO:0007669"/>
    <property type="project" value="TreeGrafter"/>
</dbReference>
<dbReference type="InterPro" id="IPR058626">
    <property type="entry name" value="MdtA-like_b-barrel"/>
</dbReference>
<dbReference type="Pfam" id="PF25944">
    <property type="entry name" value="Beta-barrel_RND"/>
    <property type="match status" value="1"/>
</dbReference>
<evidence type="ECO:0000313" key="9">
    <source>
        <dbReference type="EMBL" id="MBJ6373453.1"/>
    </source>
</evidence>
<dbReference type="InterPro" id="IPR058627">
    <property type="entry name" value="MdtA-like_C"/>
</dbReference>
<dbReference type="Proteomes" id="UP000619079">
    <property type="component" value="Unassembled WGS sequence"/>
</dbReference>
<feature type="domain" description="Multidrug resistance protein MdtA-like barrel-sandwich hybrid" evidence="6">
    <location>
        <begin position="63"/>
        <end position="197"/>
    </location>
</feature>
<gene>
    <name evidence="9" type="ORF">JF290_18145</name>
</gene>
<dbReference type="InterPro" id="IPR006143">
    <property type="entry name" value="RND_pump_MFP"/>
</dbReference>
<dbReference type="Gene3D" id="2.40.50.100">
    <property type="match status" value="1"/>
</dbReference>
<dbReference type="Pfam" id="PF25876">
    <property type="entry name" value="HH_MFP_RND"/>
    <property type="match status" value="1"/>
</dbReference>
<dbReference type="Pfam" id="PF25917">
    <property type="entry name" value="BSH_RND"/>
    <property type="match status" value="1"/>
</dbReference>
<evidence type="ECO:0000259" key="8">
    <source>
        <dbReference type="Pfam" id="PF25967"/>
    </source>
</evidence>
<evidence type="ECO:0000259" key="6">
    <source>
        <dbReference type="Pfam" id="PF25917"/>
    </source>
</evidence>
<feature type="domain" description="Multidrug resistance protein MdtA-like C-terminal permuted SH3" evidence="8">
    <location>
        <begin position="307"/>
        <end position="365"/>
    </location>
</feature>
<protein>
    <submittedName>
        <fullName evidence="9">Efflux RND transporter periplasmic adaptor subunit</fullName>
    </submittedName>
</protein>
<dbReference type="NCBIfam" id="TIGR01730">
    <property type="entry name" value="RND_mfp"/>
    <property type="match status" value="1"/>
</dbReference>
<evidence type="ECO:0000259" key="7">
    <source>
        <dbReference type="Pfam" id="PF25944"/>
    </source>
</evidence>